<dbReference type="AlphaFoldDB" id="A0AAN3A555"/>
<accession>A0AAN3A555</accession>
<gene>
    <name evidence="1" type="ORF">BACOVA_04488</name>
</gene>
<dbReference type="Proteomes" id="UP000005475">
    <property type="component" value="Unassembled WGS sequence"/>
</dbReference>
<organism evidence="1 2">
    <name type="scientific">Bacteroides ovatus (strain ATCC 8483 / DSM 1896 / JCM 5824 / BCRC 10623 / CCUG 4943 / NCTC 11153)</name>
    <dbReference type="NCBI Taxonomy" id="411476"/>
    <lineage>
        <taxon>Bacteria</taxon>
        <taxon>Pseudomonadati</taxon>
        <taxon>Bacteroidota</taxon>
        <taxon>Bacteroidia</taxon>
        <taxon>Bacteroidales</taxon>
        <taxon>Bacteroidaceae</taxon>
        <taxon>Bacteroides</taxon>
    </lineage>
</organism>
<proteinExistence type="predicted"/>
<comment type="caution">
    <text evidence="1">The sequence shown here is derived from an EMBL/GenBank/DDBJ whole genome shotgun (WGS) entry which is preliminary data.</text>
</comment>
<dbReference type="EMBL" id="AAXF02000053">
    <property type="protein sequence ID" value="EDO10107.1"/>
    <property type="molecule type" value="Genomic_DNA"/>
</dbReference>
<evidence type="ECO:0000313" key="2">
    <source>
        <dbReference type="Proteomes" id="UP000005475"/>
    </source>
</evidence>
<reference evidence="1 2" key="1">
    <citation type="submission" date="2007-03" db="EMBL/GenBank/DDBJ databases">
        <authorList>
            <person name="Fulton L."/>
            <person name="Clifton S."/>
            <person name="Fulton B."/>
            <person name="Xu J."/>
            <person name="Minx P."/>
            <person name="Pepin K.H."/>
            <person name="Johnson M."/>
            <person name="Thiruvilangam P."/>
            <person name="Bhonagiri V."/>
            <person name="Nash W.E."/>
            <person name="Mardis E.R."/>
            <person name="Wilson R.K."/>
        </authorList>
    </citation>
    <scope>NUCLEOTIDE SEQUENCE [LARGE SCALE GENOMIC DNA]</scope>
    <source>
        <strain evidence="2">ATCC 8483 / DSM 1896 / JCM 5824 / BCRC 10623 / CCUG 4943 / NCTC 11153</strain>
    </source>
</reference>
<name>A0AAN3A555_BACO1</name>
<protein>
    <submittedName>
        <fullName evidence="1">Uncharacterized protein</fullName>
    </submittedName>
</protein>
<evidence type="ECO:0000313" key="1">
    <source>
        <dbReference type="EMBL" id="EDO10107.1"/>
    </source>
</evidence>
<sequence>MFEHLVDQQYFSATFLKFVGEVYNAVAREIEVVHVDEQTGTVVPEFLFGVLEKESGFSYATCPFDTNQAVAPVDLVHKIAANGGIGVLNEVGVCAVE</sequence>
<reference evidence="2" key="2">
    <citation type="submission" date="2007-04" db="EMBL/GenBank/DDBJ databases">
        <title>Draft genome sequence of Bacteroides ovatus (ATCC 8483).</title>
        <authorList>
            <person name="Sudarsanam P."/>
            <person name="Ley R."/>
            <person name="Guruge J."/>
            <person name="Turnbaugh P.J."/>
            <person name="Mahowald M."/>
            <person name="Liep D."/>
            <person name="Gordon J."/>
        </authorList>
    </citation>
    <scope>NUCLEOTIDE SEQUENCE [LARGE SCALE GENOMIC DNA]</scope>
    <source>
        <strain evidence="2">ATCC 8483 / DSM 1896 / JCM 5824 / BCRC 10623 / CCUG 4943 / NCTC 11153</strain>
    </source>
</reference>